<dbReference type="EMBL" id="JASPKY010000356">
    <property type="protein sequence ID" value="KAK9704161.1"/>
    <property type="molecule type" value="Genomic_DNA"/>
</dbReference>
<keyword evidence="3" id="KW-0862">Zinc</keyword>
<dbReference type="PANTHER" id="PTHR46275:SF1">
    <property type="entry name" value="HEPATOCYTE GROWTH FACTOR-REGULATED TYROSINE KINASE SUBSTRATE"/>
    <property type="match status" value="1"/>
</dbReference>
<keyword evidence="8" id="KW-1185">Reference proteome</keyword>
<dbReference type="GO" id="GO:0032456">
    <property type="term" value="P:endocytic recycling"/>
    <property type="evidence" value="ECO:0007669"/>
    <property type="project" value="TreeGrafter"/>
</dbReference>
<dbReference type="InterPro" id="IPR017073">
    <property type="entry name" value="HGS/VPS27"/>
</dbReference>
<feature type="compositionally biased region" description="Polar residues" evidence="5">
    <location>
        <begin position="113"/>
        <end position="134"/>
    </location>
</feature>
<reference evidence="7 8" key="1">
    <citation type="journal article" date="2024" name="BMC Genomics">
        <title>De novo assembly and annotation of Popillia japonica's genome with initial clues to its potential as an invasive pest.</title>
        <authorList>
            <person name="Cucini C."/>
            <person name="Boschi S."/>
            <person name="Funari R."/>
            <person name="Cardaioli E."/>
            <person name="Iannotti N."/>
            <person name="Marturano G."/>
            <person name="Paoli F."/>
            <person name="Bruttini M."/>
            <person name="Carapelli A."/>
            <person name="Frati F."/>
            <person name="Nardi F."/>
        </authorList>
    </citation>
    <scope>NUCLEOTIDE SEQUENCE [LARGE SCALE GENOMIC DNA]</scope>
    <source>
        <strain evidence="7">DMR45628</strain>
    </source>
</reference>
<dbReference type="GO" id="GO:0031623">
    <property type="term" value="P:receptor internalization"/>
    <property type="evidence" value="ECO:0007669"/>
    <property type="project" value="TreeGrafter"/>
</dbReference>
<dbReference type="PANTHER" id="PTHR46275">
    <property type="entry name" value="HEPATOCYTE GROWTH FACTOR-REGULATED TYROSINE KINASE SUBSTRATE"/>
    <property type="match status" value="1"/>
</dbReference>
<evidence type="ECO:0000256" key="2">
    <source>
        <dbReference type="ARBA" id="ARBA00022771"/>
    </source>
</evidence>
<dbReference type="InterPro" id="IPR011011">
    <property type="entry name" value="Znf_FYVE_PHD"/>
</dbReference>
<evidence type="ECO:0000256" key="4">
    <source>
        <dbReference type="PROSITE-ProRule" id="PRU00091"/>
    </source>
</evidence>
<dbReference type="Proteomes" id="UP001458880">
    <property type="component" value="Unassembled WGS sequence"/>
</dbReference>
<dbReference type="GO" id="GO:0008270">
    <property type="term" value="F:zinc ion binding"/>
    <property type="evidence" value="ECO:0007669"/>
    <property type="project" value="UniProtKB-KW"/>
</dbReference>
<comment type="caution">
    <text evidence="7">The sequence shown here is derived from an EMBL/GenBank/DDBJ whole genome shotgun (WGS) entry which is preliminary data.</text>
</comment>
<dbReference type="InterPro" id="IPR017455">
    <property type="entry name" value="Znf_FYVE-rel"/>
</dbReference>
<name>A0AAW1JLE5_POPJA</name>
<evidence type="ECO:0000256" key="5">
    <source>
        <dbReference type="SAM" id="MobiDB-lite"/>
    </source>
</evidence>
<protein>
    <submittedName>
        <fullName evidence="7">FYVE zinc finger</fullName>
    </submittedName>
</protein>
<dbReference type="PROSITE" id="PS50178">
    <property type="entry name" value="ZF_FYVE"/>
    <property type="match status" value="1"/>
</dbReference>
<evidence type="ECO:0000313" key="8">
    <source>
        <dbReference type="Proteomes" id="UP001458880"/>
    </source>
</evidence>
<organism evidence="7 8">
    <name type="scientific">Popillia japonica</name>
    <name type="common">Japanese beetle</name>
    <dbReference type="NCBI Taxonomy" id="7064"/>
    <lineage>
        <taxon>Eukaryota</taxon>
        <taxon>Metazoa</taxon>
        <taxon>Ecdysozoa</taxon>
        <taxon>Arthropoda</taxon>
        <taxon>Hexapoda</taxon>
        <taxon>Insecta</taxon>
        <taxon>Pterygota</taxon>
        <taxon>Neoptera</taxon>
        <taxon>Endopterygota</taxon>
        <taxon>Coleoptera</taxon>
        <taxon>Polyphaga</taxon>
        <taxon>Scarabaeiformia</taxon>
        <taxon>Scarabaeidae</taxon>
        <taxon>Rutelinae</taxon>
        <taxon>Popillia</taxon>
    </lineage>
</organism>
<dbReference type="Pfam" id="PF01363">
    <property type="entry name" value="FYVE"/>
    <property type="match status" value="1"/>
</dbReference>
<dbReference type="Gene3D" id="3.30.40.10">
    <property type="entry name" value="Zinc/RING finger domain, C3HC4 (zinc finger)"/>
    <property type="match status" value="1"/>
</dbReference>
<sequence>MLMARACGQVFCRSCSQKNTTLPKFGIEKEVRVCDSCYQEHTKPTSVKTSLEKGSDFPSAYLKSSSKADDKKKEKMRPTSKASTPEMRPLQRSPEEYTKLSHYPNRSYRKTHQSNTTDTNATRRNSSVLSSASVAHQIPSKHYRY</sequence>
<dbReference type="SUPFAM" id="SSF57903">
    <property type="entry name" value="FYVE/PHD zinc finger"/>
    <property type="match status" value="1"/>
</dbReference>
<feature type="domain" description="FYVE-type" evidence="6">
    <location>
        <begin position="1"/>
        <end position="42"/>
    </location>
</feature>
<feature type="region of interest" description="Disordered" evidence="5">
    <location>
        <begin position="40"/>
        <end position="145"/>
    </location>
</feature>
<gene>
    <name evidence="7" type="ORF">QE152_g28450</name>
</gene>
<accession>A0AAW1JLE5</accession>
<keyword evidence="1" id="KW-0479">Metal-binding</keyword>
<dbReference type="AlphaFoldDB" id="A0AAW1JLE5"/>
<dbReference type="GO" id="GO:0005769">
    <property type="term" value="C:early endosome"/>
    <property type="evidence" value="ECO:0007669"/>
    <property type="project" value="TreeGrafter"/>
</dbReference>
<dbReference type="InterPro" id="IPR000306">
    <property type="entry name" value="Znf_FYVE"/>
</dbReference>
<evidence type="ECO:0000259" key="6">
    <source>
        <dbReference type="PROSITE" id="PS50178"/>
    </source>
</evidence>
<dbReference type="InterPro" id="IPR013083">
    <property type="entry name" value="Znf_RING/FYVE/PHD"/>
</dbReference>
<keyword evidence="2 4" id="KW-0863">Zinc-finger</keyword>
<feature type="compositionally biased region" description="Basic and acidic residues" evidence="5">
    <location>
        <begin position="66"/>
        <end position="77"/>
    </location>
</feature>
<dbReference type="GO" id="GO:0043130">
    <property type="term" value="F:ubiquitin binding"/>
    <property type="evidence" value="ECO:0007669"/>
    <property type="project" value="TreeGrafter"/>
</dbReference>
<evidence type="ECO:0000313" key="7">
    <source>
        <dbReference type="EMBL" id="KAK9704161.1"/>
    </source>
</evidence>
<evidence type="ECO:0000256" key="1">
    <source>
        <dbReference type="ARBA" id="ARBA00022723"/>
    </source>
</evidence>
<proteinExistence type="predicted"/>
<evidence type="ECO:0000256" key="3">
    <source>
        <dbReference type="ARBA" id="ARBA00022833"/>
    </source>
</evidence>